<evidence type="ECO:0000256" key="1">
    <source>
        <dbReference type="SAM" id="Phobius"/>
    </source>
</evidence>
<gene>
    <name evidence="2" type="ORF">CEXT_661921</name>
</gene>
<evidence type="ECO:0000313" key="2">
    <source>
        <dbReference type="EMBL" id="GIY99732.1"/>
    </source>
</evidence>
<keyword evidence="1" id="KW-0812">Transmembrane</keyword>
<accession>A0AAV4XXM7</accession>
<dbReference type="EMBL" id="BPLR01001080">
    <property type="protein sequence ID" value="GIY99732.1"/>
    <property type="molecule type" value="Genomic_DNA"/>
</dbReference>
<dbReference type="AlphaFoldDB" id="A0AAV4XXM7"/>
<protein>
    <submittedName>
        <fullName evidence="2">Uncharacterized protein</fullName>
    </submittedName>
</protein>
<organism evidence="2 3">
    <name type="scientific">Caerostris extrusa</name>
    <name type="common">Bark spider</name>
    <name type="synonym">Caerostris bankana</name>
    <dbReference type="NCBI Taxonomy" id="172846"/>
    <lineage>
        <taxon>Eukaryota</taxon>
        <taxon>Metazoa</taxon>
        <taxon>Ecdysozoa</taxon>
        <taxon>Arthropoda</taxon>
        <taxon>Chelicerata</taxon>
        <taxon>Arachnida</taxon>
        <taxon>Araneae</taxon>
        <taxon>Araneomorphae</taxon>
        <taxon>Entelegynae</taxon>
        <taxon>Araneoidea</taxon>
        <taxon>Araneidae</taxon>
        <taxon>Caerostris</taxon>
    </lineage>
</organism>
<proteinExistence type="predicted"/>
<feature type="transmembrane region" description="Helical" evidence="1">
    <location>
        <begin position="6"/>
        <end position="23"/>
    </location>
</feature>
<keyword evidence="3" id="KW-1185">Reference proteome</keyword>
<dbReference type="Proteomes" id="UP001054945">
    <property type="component" value="Unassembled WGS sequence"/>
</dbReference>
<keyword evidence="1" id="KW-1133">Transmembrane helix</keyword>
<keyword evidence="1" id="KW-0472">Membrane</keyword>
<sequence length="112" mass="12817">MVVEVVVYAFIGILAVLALLTQWRKKYNRFVPDNNHSVFQVFVDAVDSIFSLHLERRTPCTSSKFPVERAKEAARSLFPKQHAQRIPQCLQRACTAIGRVSARGNRQTIHEH</sequence>
<name>A0AAV4XXM7_CAEEX</name>
<comment type="caution">
    <text evidence="2">The sequence shown here is derived from an EMBL/GenBank/DDBJ whole genome shotgun (WGS) entry which is preliminary data.</text>
</comment>
<reference evidence="2 3" key="1">
    <citation type="submission" date="2021-06" db="EMBL/GenBank/DDBJ databases">
        <title>Caerostris extrusa draft genome.</title>
        <authorList>
            <person name="Kono N."/>
            <person name="Arakawa K."/>
        </authorList>
    </citation>
    <scope>NUCLEOTIDE SEQUENCE [LARGE SCALE GENOMIC DNA]</scope>
</reference>
<evidence type="ECO:0000313" key="3">
    <source>
        <dbReference type="Proteomes" id="UP001054945"/>
    </source>
</evidence>